<proteinExistence type="predicted"/>
<organism evidence="1 2">
    <name type="scientific">Phytophthora nicotianae P1569</name>
    <dbReference type="NCBI Taxonomy" id="1317065"/>
    <lineage>
        <taxon>Eukaryota</taxon>
        <taxon>Sar</taxon>
        <taxon>Stramenopiles</taxon>
        <taxon>Oomycota</taxon>
        <taxon>Peronosporomycetes</taxon>
        <taxon>Peronosporales</taxon>
        <taxon>Peronosporaceae</taxon>
        <taxon>Phytophthora</taxon>
    </lineage>
</organism>
<evidence type="ECO:0000313" key="1">
    <source>
        <dbReference type="EMBL" id="ETI54403.1"/>
    </source>
</evidence>
<dbReference type="EMBL" id="ANIZ01000497">
    <property type="protein sequence ID" value="ETI54403.1"/>
    <property type="molecule type" value="Genomic_DNA"/>
</dbReference>
<name>V9FUI4_PHYNI</name>
<evidence type="ECO:0000313" key="2">
    <source>
        <dbReference type="Proteomes" id="UP000018721"/>
    </source>
</evidence>
<accession>V9FUI4</accession>
<gene>
    <name evidence="1" type="ORF">F443_02770</name>
</gene>
<dbReference type="HOGENOM" id="CLU_143841_0_0_1"/>
<comment type="caution">
    <text evidence="1">The sequence shown here is derived from an EMBL/GenBank/DDBJ whole genome shotgun (WGS) entry which is preliminary data.</text>
</comment>
<protein>
    <submittedName>
        <fullName evidence="1">Uncharacterized protein</fullName>
    </submittedName>
</protein>
<reference evidence="1 2" key="1">
    <citation type="submission" date="2013-11" db="EMBL/GenBank/DDBJ databases">
        <title>The Genome Sequence of Phytophthora parasitica P1569.</title>
        <authorList>
            <consortium name="The Broad Institute Genomics Platform"/>
            <person name="Russ C."/>
            <person name="Tyler B."/>
            <person name="Panabieres F."/>
            <person name="Shan W."/>
            <person name="Tripathy S."/>
            <person name="Grunwald N."/>
            <person name="Machado M."/>
            <person name="Johnson C.S."/>
            <person name="Arredondo F."/>
            <person name="Hong C."/>
            <person name="Coffey M."/>
            <person name="Young S.K."/>
            <person name="Zeng Q."/>
            <person name="Gargeya S."/>
            <person name="Fitzgerald M."/>
            <person name="Abouelleil A."/>
            <person name="Alvarado L."/>
            <person name="Chapman S.B."/>
            <person name="Gainer-Dewar J."/>
            <person name="Goldberg J."/>
            <person name="Griggs A."/>
            <person name="Gujja S."/>
            <person name="Hansen M."/>
            <person name="Howarth C."/>
            <person name="Imamovic A."/>
            <person name="Ireland A."/>
            <person name="Larimer J."/>
            <person name="McCowan C."/>
            <person name="Murphy C."/>
            <person name="Pearson M."/>
            <person name="Poon T.W."/>
            <person name="Priest M."/>
            <person name="Roberts A."/>
            <person name="Saif S."/>
            <person name="Shea T."/>
            <person name="Sykes S."/>
            <person name="Wortman J."/>
            <person name="Nusbaum C."/>
            <person name="Birren B."/>
        </authorList>
    </citation>
    <scope>NUCLEOTIDE SEQUENCE [LARGE SCALE GENOMIC DNA]</scope>
    <source>
        <strain evidence="1 2">P1569</strain>
    </source>
</reference>
<keyword evidence="2" id="KW-1185">Reference proteome</keyword>
<dbReference type="AlphaFoldDB" id="V9FUI4"/>
<dbReference type="Proteomes" id="UP000018721">
    <property type="component" value="Unassembled WGS sequence"/>
</dbReference>
<sequence length="154" mass="17317">MQALLVKDAMKATLNAKIVVELIVELYTSTRNEESNFTLVADFWTCKTTGDKFVGLRVYLVDKAWQFKSVLLGTIKFNPAYGDREGGILGPFKAWLEHMFKDFGLKKCIFFGVTIAGRKGDAAHGVRLALGVVLRPHGSCGYESIVWCEWYSER</sequence>